<proteinExistence type="predicted"/>
<dbReference type="InterPro" id="IPR027291">
    <property type="entry name" value="Glyco_hydro_38_N_sf"/>
</dbReference>
<reference evidence="2 3" key="1">
    <citation type="submission" date="2017-05" db="EMBL/GenBank/DDBJ databases">
        <title>Vagococcus spp. assemblies.</title>
        <authorList>
            <person name="Gulvik C.A."/>
        </authorList>
    </citation>
    <scope>NUCLEOTIDE SEQUENCE [LARGE SCALE GENOMIC DNA]</scope>
    <source>
        <strain evidence="2 3">CCUG 51432</strain>
    </source>
</reference>
<dbReference type="Pfam" id="PF01074">
    <property type="entry name" value="Glyco_hydro_38N"/>
    <property type="match status" value="1"/>
</dbReference>
<dbReference type="InterPro" id="IPR011330">
    <property type="entry name" value="Glyco_hydro/deAcase_b/a-brl"/>
</dbReference>
<protein>
    <recommendedName>
        <fullName evidence="1">Glycoside hydrolase family 38 N-terminal domain-containing protein</fullName>
    </recommendedName>
</protein>
<name>A0A430B2D7_9ENTE</name>
<evidence type="ECO:0000313" key="2">
    <source>
        <dbReference type="EMBL" id="RSU14392.1"/>
    </source>
</evidence>
<evidence type="ECO:0000259" key="1">
    <source>
        <dbReference type="Pfam" id="PF01074"/>
    </source>
</evidence>
<evidence type="ECO:0000313" key="3">
    <source>
        <dbReference type="Proteomes" id="UP000287605"/>
    </source>
</evidence>
<dbReference type="SUPFAM" id="SSF88713">
    <property type="entry name" value="Glycoside hydrolase/deacetylase"/>
    <property type="match status" value="1"/>
</dbReference>
<comment type="caution">
    <text evidence="2">The sequence shown here is derived from an EMBL/GenBank/DDBJ whole genome shotgun (WGS) entry which is preliminary data.</text>
</comment>
<sequence length="866" mass="100052">MEKIMSKVKNIFVIHHSHFDLGYTHHQELITEWQINYIDQAIALCKLSLKNKNVAPFRWTVEATYPLKLWLDDASEDQISELKLLVKNKLISIAALPFHSTPLNDAYLIKKMLETKKEIEKKIEMKITTAINHDINGQPWTFADQLIDSGVDFYLTGENIHFGAIPFKRPKAFYWKSESDRKILSFLGEHYSLFSQFLNTNKRDVHLMKEGLENYLSHLEENDYDKNYIVLTATTPPLLDNNPPDMSLLSLVTDFNKMFDEYKISFITPELLRDFLLKSERELEIKSGDWTDYWNFGAGSTPKELKANRDALKNLKYANFFEALCPVDSEQYKRVKEKALENSLVFNEHTWGAAESITEPFSRMTLSQQHKKATYAYDALAQSAFVLNRAVDNYFKQNMQLEKINSISFTNLSNFPITYVPSVAADLLATSPYLSSYKSNQYFENKTDNLLYGASLTLQPYETNFVSVNEFKEPITKNIELPAGGTLITKHYEIKFNEEVTEITEIKHKLTDKLLFKKEKYGFFDLVIETIDGKKDNPHRSTFFPRDIELANFSVSVWNHNWHANRQVYCRQPELKIFEKNGSIVVTSKESSDLENVNYFEKILTFDSNTGEINIEVSVQSSSYLKPISHYVTIPTQLNEDWEMFFESADTIVALDEDQLGNVSKDWVTIGKSAAFKDAERGLYYGSKDAPLLQTNGFRFGKESIEIERSEKPLFLAWLYNNYWDTNFKSTDEGLNTYSFSIKPFAEYDVMEQIKVGESSQKPVVMSWHEADDISLQPMLIQSNTIIILSIELIDDDHIQFFMKNVGDVKDEIIVQFNELKLLGCFSTDVLGTKLSTLSHTSDSFRIGIEPRFFGYVKLKISYQLN</sequence>
<dbReference type="AlphaFoldDB" id="A0A430B2D7"/>
<feature type="domain" description="Glycoside hydrolase family 38 N-terminal" evidence="1">
    <location>
        <begin position="10"/>
        <end position="257"/>
    </location>
</feature>
<dbReference type="EMBL" id="NGKA01000003">
    <property type="protein sequence ID" value="RSU14392.1"/>
    <property type="molecule type" value="Genomic_DNA"/>
</dbReference>
<organism evidence="2 3">
    <name type="scientific">Vagococcus elongatus</name>
    <dbReference type="NCBI Taxonomy" id="180344"/>
    <lineage>
        <taxon>Bacteria</taxon>
        <taxon>Bacillati</taxon>
        <taxon>Bacillota</taxon>
        <taxon>Bacilli</taxon>
        <taxon>Lactobacillales</taxon>
        <taxon>Enterococcaceae</taxon>
        <taxon>Vagococcus</taxon>
    </lineage>
</organism>
<keyword evidence="3" id="KW-1185">Reference proteome</keyword>
<dbReference type="GO" id="GO:0004559">
    <property type="term" value="F:alpha-mannosidase activity"/>
    <property type="evidence" value="ECO:0007669"/>
    <property type="project" value="InterPro"/>
</dbReference>
<dbReference type="CDD" id="cd10791">
    <property type="entry name" value="GH38N_AMII_like_1"/>
    <property type="match status" value="1"/>
</dbReference>
<dbReference type="Proteomes" id="UP000287605">
    <property type="component" value="Unassembled WGS sequence"/>
</dbReference>
<gene>
    <name evidence="2" type="ORF">CBF29_03590</name>
</gene>
<dbReference type="OrthoDB" id="237949at2"/>
<dbReference type="Gene3D" id="3.20.110.10">
    <property type="entry name" value="Glycoside hydrolase 38, N terminal domain"/>
    <property type="match status" value="1"/>
</dbReference>
<dbReference type="InterPro" id="IPR000602">
    <property type="entry name" value="Glyco_hydro_38_N"/>
</dbReference>
<accession>A0A430B2D7</accession>
<dbReference type="GO" id="GO:0006013">
    <property type="term" value="P:mannose metabolic process"/>
    <property type="evidence" value="ECO:0007669"/>
    <property type="project" value="InterPro"/>
</dbReference>